<dbReference type="Pfam" id="PF00989">
    <property type="entry name" value="PAS"/>
    <property type="match status" value="1"/>
</dbReference>
<dbReference type="SUPFAM" id="SSF55781">
    <property type="entry name" value="GAF domain-like"/>
    <property type="match status" value="1"/>
</dbReference>
<dbReference type="PROSITE" id="PS50883">
    <property type="entry name" value="EAL"/>
    <property type="match status" value="1"/>
</dbReference>
<dbReference type="Gene3D" id="3.20.20.450">
    <property type="entry name" value="EAL domain"/>
    <property type="match status" value="1"/>
</dbReference>
<dbReference type="NCBIfam" id="TIGR00229">
    <property type="entry name" value="sensory_box"/>
    <property type="match status" value="2"/>
</dbReference>
<dbReference type="RefSeq" id="WP_316656754.1">
    <property type="nucleotide sequence ID" value="NZ_CATYWO010000002.1"/>
</dbReference>
<dbReference type="Proteomes" id="UP001189616">
    <property type="component" value="Unassembled WGS sequence"/>
</dbReference>
<sequence>MEQNKIKNQAVFSWQAGARVVSYVRIRSLHTRIFLVICTAAFPLLIGSSYYLYKQADLVRSAARVEANQFLRLAAEYAQSEILGAGEALAAISATPAIQDRNWALCDAYLHRLVAQRADRYSNIGVVGLDGNLLCSGVPALTGTSPNFADRSYFQRALKRPGLAVGDYQIGRLTGLPAVSVATAMRDEAGRPFAVVFASLKLSSLERESPNTVDSEARIAVLDRNGLILLASDPMIGRVGEPLQGSTLREAFMARSTDVRIAADAKEPFRLFGSMPAGPHDDPSAITVLYTSHGSIVFAGLYRELWLRALAALALIALAVSAGWTGTNALIGKNIRRIADAAARLRERDFRTRVAHEVSGSEFQLIAVQLGEMAKELELRERDWMSSIERQSHQVDLLRRIAQAEPLDGILRSLCEFAEEQVPGAQASLLLVDEDRYVTRYIAPKLPETYCKNLIGARAMSGAGSCGTAITERRVIVSEDIESDPLWADFRDLATAHGLRACWSYPVISTGDRVFGSFALYFNEQRAPRPDELPVSRMAAELAAVAIDRYQTGEALAQSEAEYRSLFETNPYPMWVSERTSGRFLAVNDSAIQHYGFSREAFLALRVSDLDAPDRQADERGPTSAGGEAPPVAAKGVALHRDARGDTLEVEVAYFPIRFQGTHATLTLISDVTYRSALTHTIREQKEFFSLLMGSTIEAICGLDENGCCTFANAACERLLGYSAKEMVGKPMHALVHGRHEDGSPYELASCQIQNSIASGTHVHVDSEVFWKSDGTSLPVEYWAYPIVRDGRVAGSIVTFIDTTERRRQQAELRRRATFDDLTGLLNRPSFVAALEARLQRADVHERRPVIAILDLDGFKEVNDSLGHATGDQLLRGVAERLSDQLGPNADVGRLGGDEFAFVIDEGHGAAIVARIEAVMESIRRPFSISGLDLAINGSVGAARYPGAGVDVDTLLRSADAAMYVAKKEGHGFTLTDRVDAGTPRPFLLSELRRALQEEEFFLLLQPIIPLQGQPHFGFEALIRWNHPRLGVVGPGEFMPMVEVSDLIHPLTDWVIETAVLQLKSIINRWPNTFVAVNVSMRNLMDQNFSSRVESLLEKHRFPTNHLKLEVTESAVMADPDRTLRALGELHGLGVRIAIDDFGTGYSSLAYLQKLLVDDLKIDQSFVSDLSESHASRTIVLSIISLAHSLGISVTAEGIESEESMQMLRTAGCDFGQGYYIGRPMPFDAVDGWLKSGVLFNESVAGEKP</sequence>
<evidence type="ECO:0008006" key="8">
    <source>
        <dbReference type="Google" id="ProtNLM"/>
    </source>
</evidence>
<dbReference type="Pfam" id="PF00990">
    <property type="entry name" value="GGDEF"/>
    <property type="match status" value="1"/>
</dbReference>
<dbReference type="InterPro" id="IPR052155">
    <property type="entry name" value="Biofilm_reg_signaling"/>
</dbReference>
<keyword evidence="1" id="KW-1133">Transmembrane helix</keyword>
<organism evidence="6 7">
    <name type="scientific">Ralstonia condita</name>
    <dbReference type="NCBI Taxonomy" id="3058600"/>
    <lineage>
        <taxon>Bacteria</taxon>
        <taxon>Pseudomonadati</taxon>
        <taxon>Pseudomonadota</taxon>
        <taxon>Betaproteobacteria</taxon>
        <taxon>Burkholderiales</taxon>
        <taxon>Burkholderiaceae</taxon>
        <taxon>Ralstonia</taxon>
    </lineage>
</organism>
<reference evidence="6 7" key="1">
    <citation type="submission" date="2023-07" db="EMBL/GenBank/DDBJ databases">
        <authorList>
            <person name="Peeters C."/>
        </authorList>
    </citation>
    <scope>NUCLEOTIDE SEQUENCE [LARGE SCALE GENOMIC DNA]</scope>
    <source>
        <strain evidence="6 7">LMG 7141</strain>
    </source>
</reference>
<dbReference type="SMART" id="SM00091">
    <property type="entry name" value="PAS"/>
    <property type="match status" value="2"/>
</dbReference>
<dbReference type="CDD" id="cd12914">
    <property type="entry name" value="PDC1_DGC_like"/>
    <property type="match status" value="1"/>
</dbReference>
<dbReference type="InterPro" id="IPR000160">
    <property type="entry name" value="GGDEF_dom"/>
</dbReference>
<dbReference type="NCBIfam" id="TIGR00254">
    <property type="entry name" value="GGDEF"/>
    <property type="match status" value="1"/>
</dbReference>
<dbReference type="InterPro" id="IPR035919">
    <property type="entry name" value="EAL_sf"/>
</dbReference>
<dbReference type="SMART" id="SM00065">
    <property type="entry name" value="GAF"/>
    <property type="match status" value="1"/>
</dbReference>
<proteinExistence type="predicted"/>
<protein>
    <recommendedName>
        <fullName evidence="8">Diguanylate cyclase</fullName>
    </recommendedName>
</protein>
<dbReference type="InterPro" id="IPR035965">
    <property type="entry name" value="PAS-like_dom_sf"/>
</dbReference>
<gene>
    <name evidence="6" type="ORF">LMG7141_01383</name>
</gene>
<dbReference type="InterPro" id="IPR029016">
    <property type="entry name" value="GAF-like_dom_sf"/>
</dbReference>
<dbReference type="InterPro" id="IPR029787">
    <property type="entry name" value="Nucleotide_cyclase"/>
</dbReference>
<dbReference type="InterPro" id="IPR001633">
    <property type="entry name" value="EAL_dom"/>
</dbReference>
<dbReference type="PROSITE" id="PS50112">
    <property type="entry name" value="PAS"/>
    <property type="match status" value="1"/>
</dbReference>
<evidence type="ECO:0000256" key="1">
    <source>
        <dbReference type="SAM" id="Phobius"/>
    </source>
</evidence>
<feature type="domain" description="GGDEF" evidence="5">
    <location>
        <begin position="847"/>
        <end position="978"/>
    </location>
</feature>
<dbReference type="PROSITE" id="PS50885">
    <property type="entry name" value="HAMP"/>
    <property type="match status" value="1"/>
</dbReference>
<dbReference type="InterPro" id="IPR013767">
    <property type="entry name" value="PAS_fold"/>
</dbReference>
<dbReference type="SMART" id="SM00052">
    <property type="entry name" value="EAL"/>
    <property type="match status" value="1"/>
</dbReference>
<dbReference type="SUPFAM" id="SSF55073">
    <property type="entry name" value="Nucleotide cyclase"/>
    <property type="match status" value="1"/>
</dbReference>
<dbReference type="CDD" id="cd01948">
    <property type="entry name" value="EAL"/>
    <property type="match status" value="1"/>
</dbReference>
<dbReference type="InterPro" id="IPR003018">
    <property type="entry name" value="GAF"/>
</dbReference>
<feature type="domain" description="PAS" evidence="2">
    <location>
        <begin position="685"/>
        <end position="737"/>
    </location>
</feature>
<dbReference type="SUPFAM" id="SSF141868">
    <property type="entry name" value="EAL domain-like"/>
    <property type="match status" value="1"/>
</dbReference>
<feature type="domain" description="HAMP" evidence="4">
    <location>
        <begin position="329"/>
        <end position="382"/>
    </location>
</feature>
<dbReference type="Pfam" id="PF13185">
    <property type="entry name" value="GAF_2"/>
    <property type="match status" value="1"/>
</dbReference>
<dbReference type="InterPro" id="IPR003660">
    <property type="entry name" value="HAMP_dom"/>
</dbReference>
<name>A0ABM9J5M1_9RALS</name>
<feature type="transmembrane region" description="Helical" evidence="1">
    <location>
        <begin position="33"/>
        <end position="53"/>
    </location>
</feature>
<dbReference type="Pfam" id="PF00563">
    <property type="entry name" value="EAL"/>
    <property type="match status" value="1"/>
</dbReference>
<evidence type="ECO:0000313" key="7">
    <source>
        <dbReference type="Proteomes" id="UP001189616"/>
    </source>
</evidence>
<dbReference type="Pfam" id="PF13188">
    <property type="entry name" value="PAS_8"/>
    <property type="match status" value="1"/>
</dbReference>
<dbReference type="PANTHER" id="PTHR44757:SF2">
    <property type="entry name" value="BIOFILM ARCHITECTURE MAINTENANCE PROTEIN MBAA"/>
    <property type="match status" value="1"/>
</dbReference>
<dbReference type="Gene3D" id="3.30.450.40">
    <property type="match status" value="1"/>
</dbReference>
<dbReference type="SUPFAM" id="SSF55785">
    <property type="entry name" value="PYP-like sensor domain (PAS domain)"/>
    <property type="match status" value="2"/>
</dbReference>
<dbReference type="Gene3D" id="3.30.450.20">
    <property type="entry name" value="PAS domain"/>
    <property type="match status" value="3"/>
</dbReference>
<dbReference type="InterPro" id="IPR043128">
    <property type="entry name" value="Rev_trsase/Diguanyl_cyclase"/>
</dbReference>
<keyword evidence="1" id="KW-0472">Membrane</keyword>
<evidence type="ECO:0000259" key="4">
    <source>
        <dbReference type="PROSITE" id="PS50885"/>
    </source>
</evidence>
<evidence type="ECO:0000259" key="5">
    <source>
        <dbReference type="PROSITE" id="PS50887"/>
    </source>
</evidence>
<evidence type="ECO:0000259" key="3">
    <source>
        <dbReference type="PROSITE" id="PS50883"/>
    </source>
</evidence>
<feature type="domain" description="EAL" evidence="3">
    <location>
        <begin position="985"/>
        <end position="1238"/>
    </location>
</feature>
<dbReference type="PROSITE" id="PS50887">
    <property type="entry name" value="GGDEF"/>
    <property type="match status" value="1"/>
</dbReference>
<evidence type="ECO:0000313" key="6">
    <source>
        <dbReference type="EMBL" id="CAJ0783389.1"/>
    </source>
</evidence>
<accession>A0ABM9J5M1</accession>
<evidence type="ECO:0000259" key="2">
    <source>
        <dbReference type="PROSITE" id="PS50112"/>
    </source>
</evidence>
<dbReference type="SMART" id="SM00304">
    <property type="entry name" value="HAMP"/>
    <property type="match status" value="1"/>
</dbReference>
<dbReference type="EMBL" id="CATYWO010000002">
    <property type="protein sequence ID" value="CAJ0783389.1"/>
    <property type="molecule type" value="Genomic_DNA"/>
</dbReference>
<dbReference type="Gene3D" id="3.30.70.270">
    <property type="match status" value="1"/>
</dbReference>
<comment type="caution">
    <text evidence="6">The sequence shown here is derived from an EMBL/GenBank/DDBJ whole genome shotgun (WGS) entry which is preliminary data.</text>
</comment>
<dbReference type="SMART" id="SM00267">
    <property type="entry name" value="GGDEF"/>
    <property type="match status" value="1"/>
</dbReference>
<dbReference type="InterPro" id="IPR000014">
    <property type="entry name" value="PAS"/>
</dbReference>
<dbReference type="PANTHER" id="PTHR44757">
    <property type="entry name" value="DIGUANYLATE CYCLASE DGCP"/>
    <property type="match status" value="1"/>
</dbReference>
<keyword evidence="7" id="KW-1185">Reference proteome</keyword>
<dbReference type="CDD" id="cd01949">
    <property type="entry name" value="GGDEF"/>
    <property type="match status" value="1"/>
</dbReference>
<keyword evidence="1" id="KW-0812">Transmembrane</keyword>
<dbReference type="CDD" id="cd00130">
    <property type="entry name" value="PAS"/>
    <property type="match status" value="1"/>
</dbReference>